<evidence type="ECO:0000313" key="4">
    <source>
        <dbReference type="Proteomes" id="UP001321475"/>
    </source>
</evidence>
<dbReference type="RefSeq" id="WP_286218910.1">
    <property type="nucleotide sequence ID" value="NZ_AP027729.1"/>
</dbReference>
<feature type="compositionally biased region" description="Polar residues" evidence="1">
    <location>
        <begin position="92"/>
        <end position="102"/>
    </location>
</feature>
<dbReference type="EMBL" id="AP027729">
    <property type="protein sequence ID" value="BDZ41831.1"/>
    <property type="molecule type" value="Genomic_DNA"/>
</dbReference>
<gene>
    <name evidence="3" type="ORF">GCM10025865_11300</name>
</gene>
<proteinExistence type="predicted"/>
<feature type="region of interest" description="Disordered" evidence="1">
    <location>
        <begin position="57"/>
        <end position="102"/>
    </location>
</feature>
<evidence type="ECO:0000256" key="1">
    <source>
        <dbReference type="SAM" id="MobiDB-lite"/>
    </source>
</evidence>
<accession>A0ABM8G1F5</accession>
<keyword evidence="2" id="KW-0472">Membrane</keyword>
<evidence type="ECO:0000256" key="2">
    <source>
        <dbReference type="SAM" id="Phobius"/>
    </source>
</evidence>
<name>A0ABM8G1F5_9CELL</name>
<protein>
    <submittedName>
        <fullName evidence="3">Uncharacterized protein</fullName>
    </submittedName>
</protein>
<feature type="compositionally biased region" description="Basic and acidic residues" evidence="1">
    <location>
        <begin position="67"/>
        <end position="85"/>
    </location>
</feature>
<dbReference type="Proteomes" id="UP001321475">
    <property type="component" value="Chromosome"/>
</dbReference>
<reference evidence="4" key="1">
    <citation type="journal article" date="2019" name="Int. J. Syst. Evol. Microbiol.">
        <title>The Global Catalogue of Microorganisms (GCM) 10K type strain sequencing project: providing services to taxonomists for standard genome sequencing and annotation.</title>
        <authorList>
            <consortium name="The Broad Institute Genomics Platform"/>
            <consortium name="The Broad Institute Genome Sequencing Center for Infectious Disease"/>
            <person name="Wu L."/>
            <person name="Ma J."/>
        </authorList>
    </citation>
    <scope>NUCLEOTIDE SEQUENCE [LARGE SCALE GENOMIC DNA]</scope>
    <source>
        <strain evidence="4">NBRC 108565</strain>
    </source>
</reference>
<feature type="transmembrane region" description="Helical" evidence="2">
    <location>
        <begin position="32"/>
        <end position="55"/>
    </location>
</feature>
<keyword evidence="2" id="KW-0812">Transmembrane</keyword>
<evidence type="ECO:0000313" key="3">
    <source>
        <dbReference type="EMBL" id="BDZ41831.1"/>
    </source>
</evidence>
<sequence>MRWTTWTLAVGAVAAVALPIIAVPMDDSSARSALLVIWWVLLAALLVSALASAFVRGRASSTSGPAGRKDTADAEDAAQRARVHGETAASIRASQNTPGGAF</sequence>
<keyword evidence="2" id="KW-1133">Transmembrane helix</keyword>
<organism evidence="3 4">
    <name type="scientific">Paraoerskovia sediminicola</name>
    <dbReference type="NCBI Taxonomy" id="1138587"/>
    <lineage>
        <taxon>Bacteria</taxon>
        <taxon>Bacillati</taxon>
        <taxon>Actinomycetota</taxon>
        <taxon>Actinomycetes</taxon>
        <taxon>Micrococcales</taxon>
        <taxon>Cellulomonadaceae</taxon>
        <taxon>Paraoerskovia</taxon>
    </lineage>
</organism>
<keyword evidence="4" id="KW-1185">Reference proteome</keyword>